<proteinExistence type="predicted"/>
<organism evidence="1 2">
    <name type="scientific">Anaerorhabdus furcosa</name>
    <dbReference type="NCBI Taxonomy" id="118967"/>
    <lineage>
        <taxon>Bacteria</taxon>
        <taxon>Bacillati</taxon>
        <taxon>Bacillota</taxon>
        <taxon>Erysipelotrichia</taxon>
        <taxon>Erysipelotrichales</taxon>
        <taxon>Erysipelotrichaceae</taxon>
        <taxon>Anaerorhabdus</taxon>
    </lineage>
</organism>
<dbReference type="RefSeq" id="WP_159443766.1">
    <property type="nucleotide sequence ID" value="NZ_FUWY01000005.1"/>
</dbReference>
<dbReference type="AlphaFoldDB" id="A0A1T4NVJ3"/>
<dbReference type="EMBL" id="FUWY01000005">
    <property type="protein sequence ID" value="SJZ83157.1"/>
    <property type="molecule type" value="Genomic_DNA"/>
</dbReference>
<protein>
    <submittedName>
        <fullName evidence="1">Uncharacterized protein</fullName>
    </submittedName>
</protein>
<evidence type="ECO:0000313" key="2">
    <source>
        <dbReference type="Proteomes" id="UP000243297"/>
    </source>
</evidence>
<dbReference type="STRING" id="118967.SAMN02745191_1744"/>
<name>A0A1T4NVJ3_9FIRM</name>
<evidence type="ECO:0000313" key="1">
    <source>
        <dbReference type="EMBL" id="SJZ83157.1"/>
    </source>
</evidence>
<keyword evidence="2" id="KW-1185">Reference proteome</keyword>
<accession>A0A1T4NVJ3</accession>
<dbReference type="Proteomes" id="UP000243297">
    <property type="component" value="Unassembled WGS sequence"/>
</dbReference>
<gene>
    <name evidence="1" type="ORF">SAMN02745191_1744</name>
</gene>
<sequence length="84" mass="9784">METRIIEHAKVIKKVAYDYFSIPGDLPFPSNEYEILFQTPSNEIIDCTCSIFEYQVLEEGDEGELIIKDHEIIKFADKIKEVKD</sequence>
<reference evidence="2" key="1">
    <citation type="submission" date="2017-02" db="EMBL/GenBank/DDBJ databases">
        <authorList>
            <person name="Varghese N."/>
            <person name="Submissions S."/>
        </authorList>
    </citation>
    <scope>NUCLEOTIDE SEQUENCE [LARGE SCALE GENOMIC DNA]</scope>
    <source>
        <strain evidence="2">ATCC 25662</strain>
    </source>
</reference>